<comment type="catalytic activity">
    <reaction evidence="7">
        <text>UDP-N-acetyl-alpha-D-muramoyl-L-alanyl-D-glutamate + meso-2,6-diaminopimelate + ATP = UDP-N-acetyl-alpha-D-muramoyl-L-alanyl-gamma-D-glutamyl-meso-2,6-diaminopimelate + ADP + phosphate + H(+)</text>
        <dbReference type="Rhea" id="RHEA:23676"/>
        <dbReference type="ChEBI" id="CHEBI:15378"/>
        <dbReference type="ChEBI" id="CHEBI:30616"/>
        <dbReference type="ChEBI" id="CHEBI:43474"/>
        <dbReference type="ChEBI" id="CHEBI:57791"/>
        <dbReference type="ChEBI" id="CHEBI:83900"/>
        <dbReference type="ChEBI" id="CHEBI:83905"/>
        <dbReference type="ChEBI" id="CHEBI:456216"/>
        <dbReference type="EC" id="6.3.2.13"/>
    </reaction>
</comment>
<keyword evidence="13" id="KW-1185">Reference proteome</keyword>
<feature type="binding site" evidence="7">
    <location>
        <position position="221"/>
    </location>
    <ligand>
        <name>UDP-N-acetyl-alpha-D-muramoyl-L-alanyl-D-glutamate</name>
        <dbReference type="ChEBI" id="CHEBI:83900"/>
    </ligand>
</feature>
<evidence type="ECO:0000256" key="2">
    <source>
        <dbReference type="ARBA" id="ARBA00022618"/>
    </source>
</evidence>
<keyword evidence="2 7" id="KW-0132">Cell division</keyword>
<keyword evidence="3 7" id="KW-0133">Cell shape</keyword>
<evidence type="ECO:0000313" key="12">
    <source>
        <dbReference type="EMBL" id="GAA5167992.1"/>
    </source>
</evidence>
<dbReference type="SUPFAM" id="SSF63418">
    <property type="entry name" value="MurE/MurF N-terminal domain"/>
    <property type="match status" value="1"/>
</dbReference>
<keyword evidence="7" id="KW-0547">Nucleotide-binding</keyword>
<evidence type="ECO:0000256" key="5">
    <source>
        <dbReference type="ARBA" id="ARBA00023306"/>
    </source>
</evidence>
<dbReference type="InterPro" id="IPR005761">
    <property type="entry name" value="UDP-N-AcMur-Glu-dNH2Pim_ligase"/>
</dbReference>
<dbReference type="EC" id="6.3.2.13" evidence="7"/>
<keyword evidence="7" id="KW-0067">ATP-binding</keyword>
<comment type="cofactor">
    <cofactor evidence="7">
        <name>Mg(2+)</name>
        <dbReference type="ChEBI" id="CHEBI:18420"/>
    </cofactor>
</comment>
<evidence type="ECO:0000313" key="13">
    <source>
        <dbReference type="Proteomes" id="UP001428817"/>
    </source>
</evidence>
<sequence length="533" mass="54652">MGTPRGPIRAPVAFRDVPPTPIAAALPAAPRPARAMPTGLARLAALAGVPEGDRPAEGTVTGVTLRTQDVRPGDLFAALPGARAHGADFVGAALAAGASALLTDPAGATRPSVAQAPVPVLVVDDPRGVLGKLAAAVYGDPTARLKVLGVTGTSGKTTVSFLVDAGLRAAGHTTGLLGTVRTTIAGQRWDSALTTPEASDLQALFAVMAERGVTHAAMEVSSHALALHRVDGTRFAVAAFTNLSQDHLDFHRDMESYFAAKSALFDGRAGEEVVNADDPWGRRLITEDTLTVSAAGRVDAAWRAEAVLPTPDGGQRFVAVAPSGRRTEATLALPGAFNVANGLLALACLDRLGVPAEAAVEGLATASVPGRLERVDAGQPYLAVVDYAHKPAAVAALLDTLSARVVGTGGRLLIVLGCGGDRDAAKRPLMGAEAASRADLLVITDDNPRGEDPATIRAAMRAGALAAPPKGEVIEVGDRRDAIAEAVRRARAGDVLVVAGKGHESGQLIGAERRPFSDVDELASAIRRLESTR</sequence>
<keyword evidence="4 7" id="KW-0573">Peptidoglycan synthesis</keyword>
<keyword evidence="6 7" id="KW-0961">Cell wall biogenesis/degradation</keyword>
<feature type="binding site" evidence="7">
    <location>
        <position position="422"/>
    </location>
    <ligand>
        <name>meso-2,6-diaminopimelate</name>
        <dbReference type="ChEBI" id="CHEBI:57791"/>
    </ligand>
</feature>
<dbReference type="NCBIfam" id="NF001124">
    <property type="entry name" value="PRK00139.1-2"/>
    <property type="match status" value="1"/>
</dbReference>
<dbReference type="PANTHER" id="PTHR23135:SF4">
    <property type="entry name" value="UDP-N-ACETYLMURAMOYL-L-ALANYL-D-GLUTAMATE--2,6-DIAMINOPIMELATE LIGASE MURE HOMOLOG, CHLOROPLASTIC"/>
    <property type="match status" value="1"/>
</dbReference>
<comment type="function">
    <text evidence="7">Catalyzes the addition of meso-diaminopimelic acid to the nucleotide precursor UDP-N-acetylmuramoyl-L-alanyl-D-glutamate (UMAG) in the biosynthesis of bacterial cell-wall peptidoglycan.</text>
</comment>
<feature type="binding site" evidence="7">
    <location>
        <position position="229"/>
    </location>
    <ligand>
        <name>UDP-N-acetyl-alpha-D-muramoyl-L-alanyl-D-glutamate</name>
        <dbReference type="ChEBI" id="CHEBI:83900"/>
    </ligand>
</feature>
<comment type="PTM">
    <text evidence="7">Carboxylation is probably crucial for Mg(2+) binding and, consequently, for the gamma-phosphate positioning of ATP.</text>
</comment>
<feature type="domain" description="Mur ligase N-terminal catalytic" evidence="9">
    <location>
        <begin position="60"/>
        <end position="138"/>
    </location>
</feature>
<evidence type="ECO:0000259" key="10">
    <source>
        <dbReference type="Pfam" id="PF02875"/>
    </source>
</evidence>
<feature type="binding site" evidence="7">
    <location>
        <position position="67"/>
    </location>
    <ligand>
        <name>UDP-N-acetyl-alpha-D-muramoyl-L-alanyl-D-glutamate</name>
        <dbReference type="ChEBI" id="CHEBI:83900"/>
    </ligand>
</feature>
<dbReference type="Gene3D" id="3.90.190.20">
    <property type="entry name" value="Mur ligase, C-terminal domain"/>
    <property type="match status" value="1"/>
</dbReference>
<dbReference type="PANTHER" id="PTHR23135">
    <property type="entry name" value="MUR LIGASE FAMILY MEMBER"/>
    <property type="match status" value="1"/>
</dbReference>
<comment type="caution">
    <text evidence="12">The sequence shown here is derived from an EMBL/GenBank/DDBJ whole genome shotgun (WGS) entry which is preliminary data.</text>
</comment>
<feature type="binding site" evidence="7">
    <location>
        <begin position="152"/>
        <end position="158"/>
    </location>
    <ligand>
        <name>ATP</name>
        <dbReference type="ChEBI" id="CHEBI:30616"/>
    </ligand>
</feature>
<dbReference type="Pfam" id="PF02875">
    <property type="entry name" value="Mur_ligase_C"/>
    <property type="match status" value="1"/>
</dbReference>
<comment type="pathway">
    <text evidence="7 8">Cell wall biogenesis; peptidoglycan biosynthesis.</text>
</comment>
<feature type="binding site" evidence="7">
    <location>
        <begin position="194"/>
        <end position="195"/>
    </location>
    <ligand>
        <name>UDP-N-acetyl-alpha-D-muramoyl-L-alanyl-D-glutamate</name>
        <dbReference type="ChEBI" id="CHEBI:83900"/>
    </ligand>
</feature>
<dbReference type="HAMAP" id="MF_00208">
    <property type="entry name" value="MurE"/>
    <property type="match status" value="1"/>
</dbReference>
<comment type="subcellular location">
    <subcellularLocation>
        <location evidence="7 8">Cytoplasm</location>
    </subcellularLocation>
</comment>
<name>A0ABP9QW27_9PSEU</name>
<evidence type="ECO:0000256" key="3">
    <source>
        <dbReference type="ARBA" id="ARBA00022960"/>
    </source>
</evidence>
<dbReference type="InterPro" id="IPR036615">
    <property type="entry name" value="Mur_ligase_C_dom_sf"/>
</dbReference>
<feature type="short sequence motif" description="Meso-diaminopimelate recognition motif" evidence="7">
    <location>
        <begin position="446"/>
        <end position="449"/>
    </location>
</feature>
<protein>
    <recommendedName>
        <fullName evidence="7">UDP-N-acetylmuramoyl-L-alanyl-D-glutamate--2,6-diaminopimelate ligase</fullName>
        <ecNumber evidence="7">6.3.2.13</ecNumber>
    </recommendedName>
    <alternativeName>
        <fullName evidence="7">Meso-A2pm-adding enzyme</fullName>
    </alternativeName>
    <alternativeName>
        <fullName evidence="7">Meso-diaminopimelate-adding enzyme</fullName>
    </alternativeName>
    <alternativeName>
        <fullName evidence="7">UDP-MurNAc-L-Ala-D-Glu:meso-diaminopimelate ligase</fullName>
    </alternativeName>
    <alternativeName>
        <fullName evidence="7">UDP-MurNAc-tripeptide synthetase</fullName>
    </alternativeName>
    <alternativeName>
        <fullName evidence="7">UDP-N-acetylmuramyl-tripeptide synthetase</fullName>
    </alternativeName>
</protein>
<dbReference type="InterPro" id="IPR035911">
    <property type="entry name" value="MurE/MurF_N"/>
</dbReference>
<feature type="domain" description="Mur ligase C-terminal" evidence="10">
    <location>
        <begin position="370"/>
        <end position="502"/>
    </location>
</feature>
<dbReference type="Pfam" id="PF08245">
    <property type="entry name" value="Mur_ligase_M"/>
    <property type="match status" value="1"/>
</dbReference>
<accession>A0ABP9QW27</accession>
<dbReference type="InterPro" id="IPR004101">
    <property type="entry name" value="Mur_ligase_C"/>
</dbReference>
<dbReference type="EMBL" id="BAABJP010000039">
    <property type="protein sequence ID" value="GAA5167992.1"/>
    <property type="molecule type" value="Genomic_DNA"/>
</dbReference>
<comment type="caution">
    <text evidence="7">Lacks conserved residue(s) required for the propagation of feature annotation.</text>
</comment>
<dbReference type="InterPro" id="IPR036565">
    <property type="entry name" value="Mur-like_cat_sf"/>
</dbReference>
<feature type="binding site" evidence="7">
    <location>
        <position position="504"/>
    </location>
    <ligand>
        <name>meso-2,6-diaminopimelate</name>
        <dbReference type="ChEBI" id="CHEBI:57791"/>
    </ligand>
</feature>
<evidence type="ECO:0000256" key="1">
    <source>
        <dbReference type="ARBA" id="ARBA00005898"/>
    </source>
</evidence>
<proteinExistence type="inferred from homology"/>
<keyword evidence="7" id="KW-0460">Magnesium</keyword>
<dbReference type="InterPro" id="IPR013221">
    <property type="entry name" value="Mur_ligase_cen"/>
</dbReference>
<evidence type="ECO:0000256" key="6">
    <source>
        <dbReference type="ARBA" id="ARBA00023316"/>
    </source>
</evidence>
<dbReference type="Pfam" id="PF01225">
    <property type="entry name" value="Mur_ligase"/>
    <property type="match status" value="1"/>
</dbReference>
<feature type="domain" description="Mur ligase central" evidence="11">
    <location>
        <begin position="150"/>
        <end position="348"/>
    </location>
</feature>
<keyword evidence="5 7" id="KW-0131">Cell cycle</keyword>
<dbReference type="NCBIfam" id="TIGR01085">
    <property type="entry name" value="murE"/>
    <property type="match status" value="1"/>
</dbReference>
<dbReference type="Gene3D" id="3.40.1190.10">
    <property type="entry name" value="Mur-like, catalytic domain"/>
    <property type="match status" value="1"/>
</dbReference>
<dbReference type="SUPFAM" id="SSF53244">
    <property type="entry name" value="MurD-like peptide ligases, peptide-binding domain"/>
    <property type="match status" value="1"/>
</dbReference>
<evidence type="ECO:0000259" key="9">
    <source>
        <dbReference type="Pfam" id="PF01225"/>
    </source>
</evidence>
<evidence type="ECO:0000256" key="7">
    <source>
        <dbReference type="HAMAP-Rule" id="MF_00208"/>
    </source>
</evidence>
<dbReference type="InterPro" id="IPR000713">
    <property type="entry name" value="Mur_ligase_N"/>
</dbReference>
<keyword evidence="7 12" id="KW-0436">Ligase</keyword>
<dbReference type="Proteomes" id="UP001428817">
    <property type="component" value="Unassembled WGS sequence"/>
</dbReference>
<dbReference type="Gene3D" id="3.40.1390.10">
    <property type="entry name" value="MurE/MurF, N-terminal domain"/>
    <property type="match status" value="1"/>
</dbReference>
<evidence type="ECO:0000259" key="11">
    <source>
        <dbReference type="Pfam" id="PF08245"/>
    </source>
</evidence>
<feature type="binding site" evidence="7">
    <location>
        <begin position="446"/>
        <end position="449"/>
    </location>
    <ligand>
        <name>meso-2,6-diaminopimelate</name>
        <dbReference type="ChEBI" id="CHEBI:57791"/>
    </ligand>
</feature>
<dbReference type="NCBIfam" id="NF001126">
    <property type="entry name" value="PRK00139.1-4"/>
    <property type="match status" value="1"/>
</dbReference>
<comment type="similarity">
    <text evidence="1 7">Belongs to the MurCDEF family. MurE subfamily.</text>
</comment>
<organism evidence="12 13">
    <name type="scientific">Pseudonocardia eucalypti</name>
    <dbReference type="NCBI Taxonomy" id="648755"/>
    <lineage>
        <taxon>Bacteria</taxon>
        <taxon>Bacillati</taxon>
        <taxon>Actinomycetota</taxon>
        <taxon>Actinomycetes</taxon>
        <taxon>Pseudonocardiales</taxon>
        <taxon>Pseudonocardiaceae</taxon>
        <taxon>Pseudonocardia</taxon>
    </lineage>
</organism>
<feature type="modified residue" description="N6-carboxylysine" evidence="7">
    <location>
        <position position="261"/>
    </location>
</feature>
<feature type="binding site" evidence="7">
    <location>
        <position position="500"/>
    </location>
    <ligand>
        <name>meso-2,6-diaminopimelate</name>
        <dbReference type="ChEBI" id="CHEBI:57791"/>
    </ligand>
</feature>
<reference evidence="13" key="1">
    <citation type="journal article" date="2019" name="Int. J. Syst. Evol. Microbiol.">
        <title>The Global Catalogue of Microorganisms (GCM) 10K type strain sequencing project: providing services to taxonomists for standard genome sequencing and annotation.</title>
        <authorList>
            <consortium name="The Broad Institute Genomics Platform"/>
            <consortium name="The Broad Institute Genome Sequencing Center for Infectious Disease"/>
            <person name="Wu L."/>
            <person name="Ma J."/>
        </authorList>
    </citation>
    <scope>NUCLEOTIDE SEQUENCE [LARGE SCALE GENOMIC DNA]</scope>
    <source>
        <strain evidence="13">JCM 18303</strain>
    </source>
</reference>
<dbReference type="SUPFAM" id="SSF53623">
    <property type="entry name" value="MurD-like peptide ligases, catalytic domain"/>
    <property type="match status" value="1"/>
</dbReference>
<gene>
    <name evidence="7" type="primary">murE</name>
    <name evidence="12" type="ORF">GCM10023321_61460</name>
</gene>
<evidence type="ECO:0000256" key="8">
    <source>
        <dbReference type="RuleBase" id="RU004135"/>
    </source>
</evidence>
<evidence type="ECO:0000256" key="4">
    <source>
        <dbReference type="ARBA" id="ARBA00022984"/>
    </source>
</evidence>
<dbReference type="GO" id="GO:0016874">
    <property type="term" value="F:ligase activity"/>
    <property type="evidence" value="ECO:0007669"/>
    <property type="project" value="UniProtKB-KW"/>
</dbReference>
<keyword evidence="7" id="KW-0963">Cytoplasm</keyword>
<feature type="binding site" evidence="7">
    <location>
        <position position="65"/>
    </location>
    <ligand>
        <name>UDP-N-acetyl-alpha-D-muramoyl-L-alanyl-D-glutamate</name>
        <dbReference type="ChEBI" id="CHEBI:83900"/>
    </ligand>
</feature>